<dbReference type="GeneID" id="28817535"/>
<dbReference type="KEGG" id="psco:LY89DRAFT_476177"/>
<reference evidence="4 5" key="1">
    <citation type="submission" date="2015-10" db="EMBL/GenBank/DDBJ databases">
        <title>Full genome of DAOMC 229536 Phialocephala scopiformis, a fungal endophyte of spruce producing the potent anti-insectan compound rugulosin.</title>
        <authorList>
            <consortium name="DOE Joint Genome Institute"/>
            <person name="Walker A.K."/>
            <person name="Frasz S.L."/>
            <person name="Seifert K.A."/>
            <person name="Miller J.D."/>
            <person name="Mondo S.J."/>
            <person name="Labutti K."/>
            <person name="Lipzen A."/>
            <person name="Dockter R."/>
            <person name="Kennedy M."/>
            <person name="Grigoriev I.V."/>
            <person name="Spatafora J.W."/>
        </authorList>
    </citation>
    <scope>NUCLEOTIDE SEQUENCE [LARGE SCALE GENOMIC DNA]</scope>
    <source>
        <strain evidence="4 5">CBS 120377</strain>
    </source>
</reference>
<dbReference type="OrthoDB" id="2687452at2759"/>
<keyword evidence="1" id="KW-0479">Metal-binding</keyword>
<protein>
    <recommendedName>
        <fullName evidence="3">C2H2-type domain-containing protein</fullName>
    </recommendedName>
</protein>
<dbReference type="InterPro" id="IPR013087">
    <property type="entry name" value="Znf_C2H2_type"/>
</dbReference>
<evidence type="ECO:0000256" key="1">
    <source>
        <dbReference type="PROSITE-ProRule" id="PRU00042"/>
    </source>
</evidence>
<dbReference type="GO" id="GO:0008270">
    <property type="term" value="F:zinc ion binding"/>
    <property type="evidence" value="ECO:0007669"/>
    <property type="project" value="UniProtKB-KW"/>
</dbReference>
<proteinExistence type="predicted"/>
<dbReference type="Proteomes" id="UP000070700">
    <property type="component" value="Unassembled WGS sequence"/>
</dbReference>
<feature type="domain" description="C2H2-type" evidence="3">
    <location>
        <begin position="15"/>
        <end position="45"/>
    </location>
</feature>
<evidence type="ECO:0000259" key="3">
    <source>
        <dbReference type="PROSITE" id="PS50157"/>
    </source>
</evidence>
<keyword evidence="1" id="KW-0862">Zinc</keyword>
<accession>A0A194XFU7</accession>
<organism evidence="4 5">
    <name type="scientific">Mollisia scopiformis</name>
    <name type="common">Conifer needle endophyte fungus</name>
    <name type="synonym">Phialocephala scopiformis</name>
    <dbReference type="NCBI Taxonomy" id="149040"/>
    <lineage>
        <taxon>Eukaryota</taxon>
        <taxon>Fungi</taxon>
        <taxon>Dikarya</taxon>
        <taxon>Ascomycota</taxon>
        <taxon>Pezizomycotina</taxon>
        <taxon>Leotiomycetes</taxon>
        <taxon>Helotiales</taxon>
        <taxon>Mollisiaceae</taxon>
        <taxon>Mollisia</taxon>
    </lineage>
</organism>
<name>A0A194XFU7_MOLSC</name>
<evidence type="ECO:0000313" key="5">
    <source>
        <dbReference type="Proteomes" id="UP000070700"/>
    </source>
</evidence>
<dbReference type="EMBL" id="KQ947411">
    <property type="protein sequence ID" value="KUJ19070.1"/>
    <property type="molecule type" value="Genomic_DNA"/>
</dbReference>
<dbReference type="SMART" id="SM00355">
    <property type="entry name" value="ZnF_C2H2"/>
    <property type="match status" value="2"/>
</dbReference>
<evidence type="ECO:0000256" key="2">
    <source>
        <dbReference type="SAM" id="MobiDB-lite"/>
    </source>
</evidence>
<keyword evidence="1" id="KW-0863">Zinc-finger</keyword>
<dbReference type="InParanoid" id="A0A194XFU7"/>
<sequence length="202" mass="22825">MANSRSRNSKPQNPVFCTWPGCNKSFTREADKERHRLNIHLKQKCLCPFPECREKAFRADKLKEHERKRHQPKQKGNKTGDKNRKAGRSSGRATFRISKAALARTTSDTILHKSTESMIQTTTPSVDLCEALLMEMNVDDEATIRMADVMCPPYILGPQADFPMAHAKALFELDTSSLQKALDEAIAASRDWMKDESANADM</sequence>
<evidence type="ECO:0000313" key="4">
    <source>
        <dbReference type="EMBL" id="KUJ19070.1"/>
    </source>
</evidence>
<feature type="region of interest" description="Disordered" evidence="2">
    <location>
        <begin position="60"/>
        <end position="96"/>
    </location>
</feature>
<gene>
    <name evidence="4" type="ORF">LY89DRAFT_476177</name>
</gene>
<dbReference type="Gene3D" id="3.30.160.60">
    <property type="entry name" value="Classic Zinc Finger"/>
    <property type="match status" value="1"/>
</dbReference>
<feature type="compositionally biased region" description="Basic residues" evidence="2">
    <location>
        <begin position="66"/>
        <end position="76"/>
    </location>
</feature>
<dbReference type="AlphaFoldDB" id="A0A194XFU7"/>
<dbReference type="RefSeq" id="XP_018073425.1">
    <property type="nucleotide sequence ID" value="XM_018207809.1"/>
</dbReference>
<keyword evidence="5" id="KW-1185">Reference proteome</keyword>
<dbReference type="PROSITE" id="PS50157">
    <property type="entry name" value="ZINC_FINGER_C2H2_2"/>
    <property type="match status" value="1"/>
</dbReference>
<dbReference type="PROSITE" id="PS00028">
    <property type="entry name" value="ZINC_FINGER_C2H2_1"/>
    <property type="match status" value="1"/>
</dbReference>